<name>A0A9P6CU71_9AGAR</name>
<dbReference type="OrthoDB" id="2269034at2759"/>
<evidence type="ECO:0000313" key="1">
    <source>
        <dbReference type="EMBL" id="KAF9479257.1"/>
    </source>
</evidence>
<sequence>MNRSSISSVPYDVLKEIFVHCLPKNPFDDRQPNTKIAPMLLCQVCSSWRTVAFASVSLWSHLYFCLAFSPTDSSNPDSLNFGILKNHWQFQFLLWWRKNQGILRPSLRIDSQFEVPHLEDCHLDSSEMASLFEYITSAQYLELDSAYWRIIEARIHRGDRVEFPNLHTLFNYSSQFEAFYSVQSLVQNHSASSLRKLYIDYNAPPHDFTMPGYWGTLTHIFLSIDDLVIPFQSWFTLLRGVPELQWGYFGFSLTNIASCIFPTTECTLSRLSTITIAIESTGAVGRNFSFASIFTKFVLPSLHTLSLYCDCFSWYGHQAISQLYTILDSASAITTLALGLNFLSLDYEWTENILASLTLASDTNPIWIHANCLTNLQLVLQRYNIMNETDAKELLDIFVRNLFSNSSWLDLDDPECPIQTITLLNEMFPLANNLDDTEFSQIFYSKLSEIAQKKAPNISFQITSKSVFQDTMGDIWNEWRSRATE</sequence>
<comment type="caution">
    <text evidence="1">The sequence shown here is derived from an EMBL/GenBank/DDBJ whole genome shotgun (WGS) entry which is preliminary data.</text>
</comment>
<organism evidence="1 2">
    <name type="scientific">Pholiota conissans</name>
    <dbReference type="NCBI Taxonomy" id="109636"/>
    <lineage>
        <taxon>Eukaryota</taxon>
        <taxon>Fungi</taxon>
        <taxon>Dikarya</taxon>
        <taxon>Basidiomycota</taxon>
        <taxon>Agaricomycotina</taxon>
        <taxon>Agaricomycetes</taxon>
        <taxon>Agaricomycetidae</taxon>
        <taxon>Agaricales</taxon>
        <taxon>Agaricineae</taxon>
        <taxon>Strophariaceae</taxon>
        <taxon>Pholiota</taxon>
    </lineage>
</organism>
<evidence type="ECO:0008006" key="3">
    <source>
        <dbReference type="Google" id="ProtNLM"/>
    </source>
</evidence>
<reference evidence="1" key="1">
    <citation type="submission" date="2020-11" db="EMBL/GenBank/DDBJ databases">
        <authorList>
            <consortium name="DOE Joint Genome Institute"/>
            <person name="Ahrendt S."/>
            <person name="Riley R."/>
            <person name="Andreopoulos W."/>
            <person name="Labutti K."/>
            <person name="Pangilinan J."/>
            <person name="Ruiz-Duenas F.J."/>
            <person name="Barrasa J.M."/>
            <person name="Sanchez-Garcia M."/>
            <person name="Camarero S."/>
            <person name="Miyauchi S."/>
            <person name="Serrano A."/>
            <person name="Linde D."/>
            <person name="Babiker R."/>
            <person name="Drula E."/>
            <person name="Ayuso-Fernandez I."/>
            <person name="Pacheco R."/>
            <person name="Padilla G."/>
            <person name="Ferreira P."/>
            <person name="Barriuso J."/>
            <person name="Kellner H."/>
            <person name="Castanera R."/>
            <person name="Alfaro M."/>
            <person name="Ramirez L."/>
            <person name="Pisabarro A.G."/>
            <person name="Kuo A."/>
            <person name="Tritt A."/>
            <person name="Lipzen A."/>
            <person name="He G."/>
            <person name="Yan M."/>
            <person name="Ng V."/>
            <person name="Cullen D."/>
            <person name="Martin F."/>
            <person name="Rosso M.-N."/>
            <person name="Henrissat B."/>
            <person name="Hibbett D."/>
            <person name="Martinez A.T."/>
            <person name="Grigoriev I.V."/>
        </authorList>
    </citation>
    <scope>NUCLEOTIDE SEQUENCE</scope>
    <source>
        <strain evidence="1">CIRM-BRFM 674</strain>
    </source>
</reference>
<keyword evidence="2" id="KW-1185">Reference proteome</keyword>
<gene>
    <name evidence="1" type="ORF">BDN70DRAFT_879019</name>
</gene>
<dbReference type="EMBL" id="MU155217">
    <property type="protein sequence ID" value="KAF9479257.1"/>
    <property type="molecule type" value="Genomic_DNA"/>
</dbReference>
<proteinExistence type="predicted"/>
<evidence type="ECO:0000313" key="2">
    <source>
        <dbReference type="Proteomes" id="UP000807469"/>
    </source>
</evidence>
<protein>
    <recommendedName>
        <fullName evidence="3">F-box domain-containing protein</fullName>
    </recommendedName>
</protein>
<accession>A0A9P6CU71</accession>
<dbReference type="Proteomes" id="UP000807469">
    <property type="component" value="Unassembled WGS sequence"/>
</dbReference>
<dbReference type="AlphaFoldDB" id="A0A9P6CU71"/>